<dbReference type="PANTHER" id="PTHR24171:SF9">
    <property type="entry name" value="ANKYRIN REPEAT DOMAIN-CONTAINING PROTEIN 39"/>
    <property type="match status" value="1"/>
</dbReference>
<keyword evidence="9" id="KW-1185">Reference proteome</keyword>
<dbReference type="CDD" id="cd23129">
    <property type="entry name" value="RING-HC_XBAT35-like"/>
    <property type="match status" value="1"/>
</dbReference>
<dbReference type="InterPro" id="IPR036770">
    <property type="entry name" value="Ankyrin_rpt-contain_sf"/>
</dbReference>
<dbReference type="PROSITE" id="PS50003">
    <property type="entry name" value="PH_DOMAIN"/>
    <property type="match status" value="1"/>
</dbReference>
<evidence type="ECO:0000256" key="3">
    <source>
        <dbReference type="PROSITE-ProRule" id="PRU00023"/>
    </source>
</evidence>
<dbReference type="SUPFAM" id="SSF50729">
    <property type="entry name" value="PH domain-like"/>
    <property type="match status" value="1"/>
</dbReference>
<feature type="region of interest" description="Disordered" evidence="5">
    <location>
        <begin position="387"/>
        <end position="413"/>
    </location>
</feature>
<keyword evidence="4" id="KW-0479">Metal-binding</keyword>
<dbReference type="InterPro" id="IPR013083">
    <property type="entry name" value="Znf_RING/FYVE/PHD"/>
</dbReference>
<dbReference type="Gene3D" id="1.25.40.20">
    <property type="entry name" value="Ankyrin repeat-containing domain"/>
    <property type="match status" value="1"/>
</dbReference>
<keyword evidence="4" id="KW-0863">Zinc-finger</keyword>
<dbReference type="SMART" id="SM00233">
    <property type="entry name" value="PH"/>
    <property type="match status" value="1"/>
</dbReference>
<dbReference type="SMART" id="SM00184">
    <property type="entry name" value="RING"/>
    <property type="match status" value="1"/>
</dbReference>
<dbReference type="CDD" id="cd00821">
    <property type="entry name" value="PH"/>
    <property type="match status" value="1"/>
</dbReference>
<dbReference type="OMA" id="SMLGFWK"/>
<evidence type="ECO:0000259" key="6">
    <source>
        <dbReference type="PROSITE" id="PS50003"/>
    </source>
</evidence>
<dbReference type="PROSITE" id="PS50089">
    <property type="entry name" value="ZF_RING_2"/>
    <property type="match status" value="1"/>
</dbReference>
<dbReference type="SUPFAM" id="SSF57850">
    <property type="entry name" value="RING/U-box"/>
    <property type="match status" value="1"/>
</dbReference>
<dbReference type="EMBL" id="JH598476">
    <property type="status" value="NOT_ANNOTATED_CDS"/>
    <property type="molecule type" value="Genomic_DNA"/>
</dbReference>
<name>M4BNY0_HYAAE</name>
<keyword evidence="4" id="KW-0862">Zinc</keyword>
<keyword evidence="2 3" id="KW-0040">ANK repeat</keyword>
<evidence type="ECO:0000313" key="8">
    <source>
        <dbReference type="EnsemblProtists" id="HpaP808118"/>
    </source>
</evidence>
<dbReference type="PROSITE" id="PS50088">
    <property type="entry name" value="ANK_REPEAT"/>
    <property type="match status" value="2"/>
</dbReference>
<dbReference type="GO" id="GO:0008270">
    <property type="term" value="F:zinc ion binding"/>
    <property type="evidence" value="ECO:0007669"/>
    <property type="project" value="UniProtKB-KW"/>
</dbReference>
<feature type="domain" description="RING-type" evidence="7">
    <location>
        <begin position="469"/>
        <end position="508"/>
    </location>
</feature>
<evidence type="ECO:0000256" key="5">
    <source>
        <dbReference type="SAM" id="MobiDB-lite"/>
    </source>
</evidence>
<dbReference type="SUPFAM" id="SSF48403">
    <property type="entry name" value="Ankyrin repeat"/>
    <property type="match status" value="1"/>
</dbReference>
<feature type="repeat" description="ANK" evidence="3">
    <location>
        <begin position="42"/>
        <end position="75"/>
    </location>
</feature>
<feature type="compositionally biased region" description="Low complexity" evidence="5">
    <location>
        <begin position="273"/>
        <end position="298"/>
    </location>
</feature>
<feature type="region of interest" description="Disordered" evidence="5">
    <location>
        <begin position="268"/>
        <end position="326"/>
    </location>
</feature>
<dbReference type="HOGENOM" id="CLU_027253_0_1_1"/>
<dbReference type="SMART" id="SM00248">
    <property type="entry name" value="ANK"/>
    <property type="match status" value="4"/>
</dbReference>
<sequence length="519" mass="57040">MHRYKGELALWYAARRCNVDKLQQLVRTVDVSVQLDKPHPVKGTTPLMIAARKKHGADTVRELIALGAELDVRDTAKHQNTALHYAAYYNRTSQLELLLEAGADLLALNGRGHTALDVARLRGRKEAAVTLTARLEIHSGWLRLRSKSMLGFWKRRWCVLLACNSKRTLAELCIFRSPTKVHPEAVLWQDGGSTHYVARAGENVDDLKLDTRVAYQKLLYRRYSRYISSGRTYVHKANIQPREYVFACETASSRAAWMRALDSRQRESDCTDTTFSSSGVGSPPTSSSSSRGPTTGGPVLANSGLPDRGFQHFDTEGEARSTAARPQPAQAFRNFSSGPQVACNTARPVPAQNSVSSDMISHANRGVARPQPIHGYRSFDIEPSVACSAPRPVPAQGSRESSTGRTNCGAARPLPRASAPRLVEDERVFMCDDVAAPHVSRTQRLFPVARVVAISGDPNEPEPVVRGRCIVCFENRRDTVCIPCGHVAGCYDCTRAVTQASNSCPVCRAHVDGVVRINE</sequence>
<evidence type="ECO:0000256" key="1">
    <source>
        <dbReference type="ARBA" id="ARBA00022737"/>
    </source>
</evidence>
<dbReference type="STRING" id="559515.M4BNY0"/>
<reference evidence="8" key="2">
    <citation type="submission" date="2015-06" db="UniProtKB">
        <authorList>
            <consortium name="EnsemblProtists"/>
        </authorList>
    </citation>
    <scope>IDENTIFICATION</scope>
    <source>
        <strain evidence="8">Emoy2</strain>
    </source>
</reference>
<keyword evidence="1" id="KW-0677">Repeat</keyword>
<dbReference type="InterPro" id="IPR001849">
    <property type="entry name" value="PH_domain"/>
</dbReference>
<reference evidence="9" key="1">
    <citation type="journal article" date="2010" name="Science">
        <title>Signatures of adaptation to obligate biotrophy in the Hyaloperonospora arabidopsidis genome.</title>
        <authorList>
            <person name="Baxter L."/>
            <person name="Tripathy S."/>
            <person name="Ishaque N."/>
            <person name="Boot N."/>
            <person name="Cabral A."/>
            <person name="Kemen E."/>
            <person name="Thines M."/>
            <person name="Ah-Fong A."/>
            <person name="Anderson R."/>
            <person name="Badejoko W."/>
            <person name="Bittner-Eddy P."/>
            <person name="Boore J.L."/>
            <person name="Chibucos M.C."/>
            <person name="Coates M."/>
            <person name="Dehal P."/>
            <person name="Delehaunty K."/>
            <person name="Dong S."/>
            <person name="Downton P."/>
            <person name="Dumas B."/>
            <person name="Fabro G."/>
            <person name="Fronick C."/>
            <person name="Fuerstenberg S.I."/>
            <person name="Fulton L."/>
            <person name="Gaulin E."/>
            <person name="Govers F."/>
            <person name="Hughes L."/>
            <person name="Humphray S."/>
            <person name="Jiang R.H."/>
            <person name="Judelson H."/>
            <person name="Kamoun S."/>
            <person name="Kyung K."/>
            <person name="Meijer H."/>
            <person name="Minx P."/>
            <person name="Morris P."/>
            <person name="Nelson J."/>
            <person name="Phuntumart V."/>
            <person name="Qutob D."/>
            <person name="Rehmany A."/>
            <person name="Rougon-Cardoso A."/>
            <person name="Ryden P."/>
            <person name="Torto-Alalibo T."/>
            <person name="Studholme D."/>
            <person name="Wang Y."/>
            <person name="Win J."/>
            <person name="Wood J."/>
            <person name="Clifton S.W."/>
            <person name="Rogers J."/>
            <person name="Van den Ackerveken G."/>
            <person name="Jones J.D."/>
            <person name="McDowell J.M."/>
            <person name="Beynon J."/>
            <person name="Tyler B.M."/>
        </authorList>
    </citation>
    <scope>NUCLEOTIDE SEQUENCE [LARGE SCALE GENOMIC DNA]</scope>
    <source>
        <strain evidence="9">Emoy2</strain>
    </source>
</reference>
<dbReference type="Pfam" id="PF13920">
    <property type="entry name" value="zf-C3HC4_3"/>
    <property type="match status" value="1"/>
</dbReference>
<organism evidence="8 9">
    <name type="scientific">Hyaloperonospora arabidopsidis (strain Emoy2)</name>
    <name type="common">Downy mildew agent</name>
    <name type="synonym">Peronospora arabidopsidis</name>
    <dbReference type="NCBI Taxonomy" id="559515"/>
    <lineage>
        <taxon>Eukaryota</taxon>
        <taxon>Sar</taxon>
        <taxon>Stramenopiles</taxon>
        <taxon>Oomycota</taxon>
        <taxon>Peronosporomycetes</taxon>
        <taxon>Peronosporales</taxon>
        <taxon>Peronosporaceae</taxon>
        <taxon>Hyaloperonospora</taxon>
    </lineage>
</organism>
<accession>M4BNY0</accession>
<protein>
    <recommendedName>
        <fullName evidence="10">RING-type domain-containing protein</fullName>
    </recommendedName>
</protein>
<dbReference type="VEuPathDB" id="FungiDB:HpaG808118"/>
<dbReference type="InterPro" id="IPR001841">
    <property type="entry name" value="Znf_RING"/>
</dbReference>
<dbReference type="EnsemblProtists" id="HpaT808118">
    <property type="protein sequence ID" value="HpaP808118"/>
    <property type="gene ID" value="HpaG808118"/>
</dbReference>
<feature type="repeat" description="ANK" evidence="3">
    <location>
        <begin position="78"/>
        <end position="110"/>
    </location>
</feature>
<evidence type="ECO:0000259" key="7">
    <source>
        <dbReference type="PROSITE" id="PS50089"/>
    </source>
</evidence>
<dbReference type="Gene3D" id="2.30.29.30">
    <property type="entry name" value="Pleckstrin-homology domain (PH domain)/Phosphotyrosine-binding domain (PTB)"/>
    <property type="match status" value="1"/>
</dbReference>
<evidence type="ECO:0000313" key="9">
    <source>
        <dbReference type="Proteomes" id="UP000011713"/>
    </source>
</evidence>
<evidence type="ECO:0008006" key="10">
    <source>
        <dbReference type="Google" id="ProtNLM"/>
    </source>
</evidence>
<dbReference type="Pfam" id="PF12796">
    <property type="entry name" value="Ank_2"/>
    <property type="match status" value="1"/>
</dbReference>
<dbReference type="InterPro" id="IPR011993">
    <property type="entry name" value="PH-like_dom_sf"/>
</dbReference>
<proteinExistence type="predicted"/>
<dbReference type="PROSITE" id="PS50297">
    <property type="entry name" value="ANK_REP_REGION"/>
    <property type="match status" value="2"/>
</dbReference>
<evidence type="ECO:0000256" key="4">
    <source>
        <dbReference type="PROSITE-ProRule" id="PRU00175"/>
    </source>
</evidence>
<dbReference type="Pfam" id="PF00169">
    <property type="entry name" value="PH"/>
    <property type="match status" value="1"/>
</dbReference>
<dbReference type="PANTHER" id="PTHR24171">
    <property type="entry name" value="ANKYRIN REPEAT DOMAIN-CONTAINING PROTEIN 39-RELATED"/>
    <property type="match status" value="1"/>
</dbReference>
<dbReference type="InParanoid" id="M4BNY0"/>
<dbReference type="InterPro" id="IPR002110">
    <property type="entry name" value="Ankyrin_rpt"/>
</dbReference>
<feature type="domain" description="PH" evidence="6">
    <location>
        <begin position="135"/>
        <end position="266"/>
    </location>
</feature>
<evidence type="ECO:0000256" key="2">
    <source>
        <dbReference type="ARBA" id="ARBA00023043"/>
    </source>
</evidence>
<dbReference type="Proteomes" id="UP000011713">
    <property type="component" value="Unassembled WGS sequence"/>
</dbReference>
<dbReference type="Gene3D" id="3.30.40.10">
    <property type="entry name" value="Zinc/RING finger domain, C3HC4 (zinc finger)"/>
    <property type="match status" value="1"/>
</dbReference>
<dbReference type="eggNOG" id="ENOG502S3SA">
    <property type="taxonomic scope" value="Eukaryota"/>
</dbReference>
<dbReference type="AlphaFoldDB" id="M4BNY0"/>
<feature type="compositionally biased region" description="Basic and acidic residues" evidence="5">
    <location>
        <begin position="309"/>
        <end position="319"/>
    </location>
</feature>